<dbReference type="AlphaFoldDB" id="A0A917LW24"/>
<evidence type="ECO:0000313" key="1">
    <source>
        <dbReference type="EMBL" id="GGG61572.1"/>
    </source>
</evidence>
<reference evidence="1" key="2">
    <citation type="submission" date="2020-09" db="EMBL/GenBank/DDBJ databases">
        <authorList>
            <person name="Sun Q."/>
            <person name="Zhou Y."/>
        </authorList>
    </citation>
    <scope>NUCLEOTIDE SEQUENCE</scope>
    <source>
        <strain evidence="1">CGMCC 1.12187</strain>
    </source>
</reference>
<proteinExistence type="predicted"/>
<name>A0A917LW24_9MICC</name>
<protein>
    <submittedName>
        <fullName evidence="1">Uncharacterized protein</fullName>
    </submittedName>
</protein>
<evidence type="ECO:0000313" key="2">
    <source>
        <dbReference type="Proteomes" id="UP000638848"/>
    </source>
</evidence>
<reference evidence="1" key="1">
    <citation type="journal article" date="2014" name="Int. J. Syst. Evol. Microbiol.">
        <title>Complete genome sequence of Corynebacterium casei LMG S-19264T (=DSM 44701T), isolated from a smear-ripened cheese.</title>
        <authorList>
            <consortium name="US DOE Joint Genome Institute (JGI-PGF)"/>
            <person name="Walter F."/>
            <person name="Albersmeier A."/>
            <person name="Kalinowski J."/>
            <person name="Ruckert C."/>
        </authorList>
    </citation>
    <scope>NUCLEOTIDE SEQUENCE</scope>
    <source>
        <strain evidence="1">CGMCC 1.12187</strain>
    </source>
</reference>
<keyword evidence="2" id="KW-1185">Reference proteome</keyword>
<dbReference type="EMBL" id="BMEQ01000014">
    <property type="protein sequence ID" value="GGG61572.1"/>
    <property type="molecule type" value="Genomic_DNA"/>
</dbReference>
<dbReference type="Proteomes" id="UP000638848">
    <property type="component" value="Unassembled WGS sequence"/>
</dbReference>
<accession>A0A917LW24</accession>
<sequence>MDRVVRARRIASVAARRSPRTRVRSAASGIGGPVTLRQYFSAAFRTSPSQYRARFRAEATQAGK</sequence>
<organism evidence="1 2">
    <name type="scientific">Kocuria dechangensis</name>
    <dbReference type="NCBI Taxonomy" id="1176249"/>
    <lineage>
        <taxon>Bacteria</taxon>
        <taxon>Bacillati</taxon>
        <taxon>Actinomycetota</taxon>
        <taxon>Actinomycetes</taxon>
        <taxon>Micrococcales</taxon>
        <taxon>Micrococcaceae</taxon>
        <taxon>Kocuria</taxon>
    </lineage>
</organism>
<gene>
    <name evidence="1" type="ORF">GCM10011374_25800</name>
</gene>
<comment type="caution">
    <text evidence="1">The sequence shown here is derived from an EMBL/GenBank/DDBJ whole genome shotgun (WGS) entry which is preliminary data.</text>
</comment>